<feature type="compositionally biased region" description="Basic and acidic residues" evidence="3">
    <location>
        <begin position="311"/>
        <end position="324"/>
    </location>
</feature>
<dbReference type="GO" id="GO:0008017">
    <property type="term" value="F:microtubule binding"/>
    <property type="evidence" value="ECO:0007669"/>
    <property type="project" value="TreeGrafter"/>
</dbReference>
<comment type="caution">
    <text evidence="5">The sequence shown here is derived from an EMBL/GenBank/DDBJ whole genome shotgun (WGS) entry which is preliminary data.</text>
</comment>
<reference evidence="5 6" key="1">
    <citation type="journal article" date="2021" name="Elife">
        <title>Chloroplast acquisition without the gene transfer in kleptoplastic sea slugs, Plakobranchus ocellatus.</title>
        <authorList>
            <person name="Maeda T."/>
            <person name="Takahashi S."/>
            <person name="Yoshida T."/>
            <person name="Shimamura S."/>
            <person name="Takaki Y."/>
            <person name="Nagai Y."/>
            <person name="Toyoda A."/>
            <person name="Suzuki Y."/>
            <person name="Arimoto A."/>
            <person name="Ishii H."/>
            <person name="Satoh N."/>
            <person name="Nishiyama T."/>
            <person name="Hasebe M."/>
            <person name="Maruyama T."/>
            <person name="Minagawa J."/>
            <person name="Obokata J."/>
            <person name="Shigenobu S."/>
        </authorList>
    </citation>
    <scope>NUCLEOTIDE SEQUENCE [LARGE SCALE GENOMIC DNA]</scope>
</reference>
<evidence type="ECO:0000256" key="3">
    <source>
        <dbReference type="SAM" id="MobiDB-lite"/>
    </source>
</evidence>
<dbReference type="EMBL" id="BLXT01004562">
    <property type="protein sequence ID" value="GFO14449.1"/>
    <property type="molecule type" value="Genomic_DNA"/>
</dbReference>
<dbReference type="Proteomes" id="UP000735302">
    <property type="component" value="Unassembled WGS sequence"/>
</dbReference>
<accession>A0AAV4B331</accession>
<dbReference type="InterPro" id="IPR050630">
    <property type="entry name" value="WD_repeat_EMAP"/>
</dbReference>
<dbReference type="InterPro" id="IPR055439">
    <property type="entry name" value="Beta-prop_EML_1st"/>
</dbReference>
<evidence type="ECO:0000313" key="5">
    <source>
        <dbReference type="EMBL" id="GFO14449.1"/>
    </source>
</evidence>
<dbReference type="AlphaFoldDB" id="A0AAV4B331"/>
<dbReference type="SMART" id="SM00320">
    <property type="entry name" value="WD40"/>
    <property type="match status" value="4"/>
</dbReference>
<feature type="compositionally biased region" description="Low complexity" evidence="3">
    <location>
        <begin position="53"/>
        <end position="63"/>
    </location>
</feature>
<dbReference type="InterPro" id="IPR036322">
    <property type="entry name" value="WD40_repeat_dom_sf"/>
</dbReference>
<keyword evidence="6" id="KW-1185">Reference proteome</keyword>
<dbReference type="PANTHER" id="PTHR13720:SF58">
    <property type="entry name" value="HELP DOMAIN-CONTAINING PROTEIN"/>
    <property type="match status" value="1"/>
</dbReference>
<feature type="compositionally biased region" description="Low complexity" evidence="3">
    <location>
        <begin position="355"/>
        <end position="365"/>
    </location>
</feature>
<dbReference type="InterPro" id="IPR015943">
    <property type="entry name" value="WD40/YVTN_repeat-like_dom_sf"/>
</dbReference>
<name>A0AAV4B331_9GAST</name>
<dbReference type="InterPro" id="IPR001680">
    <property type="entry name" value="WD40_rpt"/>
</dbReference>
<evidence type="ECO:0000256" key="2">
    <source>
        <dbReference type="ARBA" id="ARBA00022737"/>
    </source>
</evidence>
<protein>
    <submittedName>
        <fullName evidence="5">Echinoderm microtubule-associated protein-like 1</fullName>
    </submittedName>
</protein>
<feature type="compositionally biased region" description="Basic residues" evidence="3">
    <location>
        <begin position="81"/>
        <end position="91"/>
    </location>
</feature>
<keyword evidence="1" id="KW-0853">WD repeat</keyword>
<dbReference type="GO" id="GO:0000226">
    <property type="term" value="P:microtubule cytoskeleton organization"/>
    <property type="evidence" value="ECO:0007669"/>
    <property type="project" value="TreeGrafter"/>
</dbReference>
<dbReference type="Pfam" id="PF23409">
    <property type="entry name" value="Beta-prop_EML"/>
    <property type="match status" value="1"/>
</dbReference>
<dbReference type="GO" id="GO:0072686">
    <property type="term" value="C:mitotic spindle"/>
    <property type="evidence" value="ECO:0007669"/>
    <property type="project" value="TreeGrafter"/>
</dbReference>
<feature type="domain" description="EML-like first beta-propeller" evidence="4">
    <location>
        <begin position="510"/>
        <end position="709"/>
    </location>
</feature>
<dbReference type="Pfam" id="PF03451">
    <property type="entry name" value="HELP"/>
    <property type="match status" value="1"/>
</dbReference>
<evidence type="ECO:0000256" key="1">
    <source>
        <dbReference type="ARBA" id="ARBA00022574"/>
    </source>
</evidence>
<sequence>MLNFGSRTYFFQIAGQDFFNVFDVEADLPVTVGMSSRFAQPREISAAMRNRQKSPSTPRSRPQSRTKEVASNKKESQKVQGKYHQHKHDRKKKAEDMHHSDSEDAKNDADDSDPEEKLCSHLQTCMAECSRQRLRALQMSLRHYGNVDNRENQIKLSHRAIQMMTDLYQDSQGIDYNRLHSCMDRAHLKTGRDSVKARNKRNDLETKQAMSVDQIDKDFLKRLEELLVREHKYFDIDMLRTEFSKWDHHRLGKIDKEGAVLICNDKTPLYGALLKNLLNRCDEDKDLKVSWPLLLNFMEKAQASAWKNHPELSELPEKEKENKSNRIVTPEPLDELSSSTRSKVMSKLLKRAPSRRSPIQPQSSEEQQDKKSTNSEPNKKDETGGTKTDLAPTKENILEKDLPLGKNQPGHEGAQPKGESQETQPSNKVGDKVREIEASPKGIKAAIFPQGFHPQQSTSDPPKERLQLDWIYGYRGHGQAHGSHPHLLASGEIAYFIACTVVLYNQLDHSQRHYREHTESVRCMSVHSAGVIVASGQDAGKTRQENQAHVRIWRCDTLATLHVIGQGLFEKTVVAVTFMAGQNILATCDNSRDKKLTIWNTKDGVLIADTFIFTEVVMQMSFNPKWPEILVTCGKEHLAWWKVYVEAETIQPTAKPNYEGFLKARFINCLRHNQKGDLITGDSNGTVYVWGDGGNKITNFVKHGHEVFNVRTKKKRKKEMEGDDG</sequence>
<feature type="region of interest" description="Disordered" evidence="3">
    <location>
        <begin position="46"/>
        <end position="116"/>
    </location>
</feature>
<feature type="region of interest" description="Disordered" evidence="3">
    <location>
        <begin position="311"/>
        <end position="431"/>
    </location>
</feature>
<keyword evidence="2" id="KW-0677">Repeat</keyword>
<evidence type="ECO:0000313" key="6">
    <source>
        <dbReference type="Proteomes" id="UP000735302"/>
    </source>
</evidence>
<dbReference type="SUPFAM" id="SSF50978">
    <property type="entry name" value="WD40 repeat-like"/>
    <property type="match status" value="1"/>
</dbReference>
<feature type="compositionally biased region" description="Basic and acidic residues" evidence="3">
    <location>
        <begin position="65"/>
        <end position="77"/>
    </location>
</feature>
<feature type="compositionally biased region" description="Basic and acidic residues" evidence="3">
    <location>
        <begin position="367"/>
        <end position="384"/>
    </location>
</feature>
<dbReference type="Gene3D" id="2.130.10.10">
    <property type="entry name" value="YVTN repeat-like/Quinoprotein amine dehydrogenase"/>
    <property type="match status" value="1"/>
</dbReference>
<organism evidence="5 6">
    <name type="scientific">Plakobranchus ocellatus</name>
    <dbReference type="NCBI Taxonomy" id="259542"/>
    <lineage>
        <taxon>Eukaryota</taxon>
        <taxon>Metazoa</taxon>
        <taxon>Spiralia</taxon>
        <taxon>Lophotrochozoa</taxon>
        <taxon>Mollusca</taxon>
        <taxon>Gastropoda</taxon>
        <taxon>Heterobranchia</taxon>
        <taxon>Euthyneura</taxon>
        <taxon>Panpulmonata</taxon>
        <taxon>Sacoglossa</taxon>
        <taxon>Placobranchoidea</taxon>
        <taxon>Plakobranchidae</taxon>
        <taxon>Plakobranchus</taxon>
    </lineage>
</organism>
<gene>
    <name evidence="5" type="ORF">PoB_004095400</name>
</gene>
<evidence type="ECO:0000259" key="4">
    <source>
        <dbReference type="Pfam" id="PF23409"/>
    </source>
</evidence>
<feature type="compositionally biased region" description="Basic and acidic residues" evidence="3">
    <location>
        <begin position="92"/>
        <end position="116"/>
    </location>
</feature>
<proteinExistence type="predicted"/>
<dbReference type="PANTHER" id="PTHR13720">
    <property type="entry name" value="WD-40 REPEAT PROTEIN"/>
    <property type="match status" value="1"/>
</dbReference>
<dbReference type="InterPro" id="IPR005108">
    <property type="entry name" value="HELP"/>
</dbReference>